<evidence type="ECO:0000313" key="6">
    <source>
        <dbReference type="Proteomes" id="UP000217676"/>
    </source>
</evidence>
<dbReference type="EMBL" id="AP017424">
    <property type="protein sequence ID" value="BAU87424.1"/>
    <property type="molecule type" value="Genomic_DNA"/>
</dbReference>
<dbReference type="InterPro" id="IPR017911">
    <property type="entry name" value="MacB-like_ATP-bd"/>
</dbReference>
<dbReference type="PANTHER" id="PTHR24220:SF86">
    <property type="entry name" value="ABC TRANSPORTER ABCH.1"/>
    <property type="match status" value="1"/>
</dbReference>
<feature type="domain" description="ABC transporter" evidence="4">
    <location>
        <begin position="2"/>
        <end position="231"/>
    </location>
</feature>
<evidence type="ECO:0000256" key="1">
    <source>
        <dbReference type="ARBA" id="ARBA00022448"/>
    </source>
</evidence>
<dbReference type="InterPro" id="IPR017871">
    <property type="entry name" value="ABC_transporter-like_CS"/>
</dbReference>
<protein>
    <submittedName>
        <fullName evidence="5">ABC transporter ATP-binding protein</fullName>
    </submittedName>
</protein>
<dbReference type="KEGG" id="slau:SLA_6558"/>
<dbReference type="GO" id="GO:0098796">
    <property type="term" value="C:membrane protein complex"/>
    <property type="evidence" value="ECO:0007669"/>
    <property type="project" value="UniProtKB-ARBA"/>
</dbReference>
<dbReference type="Gene3D" id="3.40.50.300">
    <property type="entry name" value="P-loop containing nucleotide triphosphate hydrolases"/>
    <property type="match status" value="1"/>
</dbReference>
<dbReference type="GO" id="GO:0022857">
    <property type="term" value="F:transmembrane transporter activity"/>
    <property type="evidence" value="ECO:0007669"/>
    <property type="project" value="UniProtKB-ARBA"/>
</dbReference>
<dbReference type="InterPro" id="IPR003593">
    <property type="entry name" value="AAA+_ATPase"/>
</dbReference>
<dbReference type="FunFam" id="3.40.50.300:FF:000032">
    <property type="entry name" value="Export ABC transporter ATP-binding protein"/>
    <property type="match status" value="1"/>
</dbReference>
<organism evidence="5 6">
    <name type="scientific">Streptomyces laurentii</name>
    <dbReference type="NCBI Taxonomy" id="39478"/>
    <lineage>
        <taxon>Bacteria</taxon>
        <taxon>Bacillati</taxon>
        <taxon>Actinomycetota</taxon>
        <taxon>Actinomycetes</taxon>
        <taxon>Kitasatosporales</taxon>
        <taxon>Streptomycetaceae</taxon>
        <taxon>Streptomyces</taxon>
    </lineage>
</organism>
<dbReference type="AlphaFoldDB" id="A0A160P7N4"/>
<evidence type="ECO:0000256" key="2">
    <source>
        <dbReference type="ARBA" id="ARBA00022741"/>
    </source>
</evidence>
<dbReference type="Proteomes" id="UP000217676">
    <property type="component" value="Chromosome"/>
</dbReference>
<proteinExistence type="predicted"/>
<keyword evidence="6" id="KW-1185">Reference proteome</keyword>
<dbReference type="GO" id="GO:0005886">
    <property type="term" value="C:plasma membrane"/>
    <property type="evidence" value="ECO:0007669"/>
    <property type="project" value="TreeGrafter"/>
</dbReference>
<name>A0A160P7N4_STRLU</name>
<gene>
    <name evidence="5" type="ORF">SLA_6558</name>
</gene>
<keyword evidence="2" id="KW-0547">Nucleotide-binding</keyword>
<dbReference type="PANTHER" id="PTHR24220">
    <property type="entry name" value="IMPORT ATP-BINDING PROTEIN"/>
    <property type="match status" value="1"/>
</dbReference>
<evidence type="ECO:0000259" key="4">
    <source>
        <dbReference type="PROSITE" id="PS50893"/>
    </source>
</evidence>
<evidence type="ECO:0000256" key="3">
    <source>
        <dbReference type="ARBA" id="ARBA00022840"/>
    </source>
</evidence>
<dbReference type="InterPro" id="IPR003439">
    <property type="entry name" value="ABC_transporter-like_ATP-bd"/>
</dbReference>
<dbReference type="PROSITE" id="PS00211">
    <property type="entry name" value="ABC_TRANSPORTER_1"/>
    <property type="match status" value="1"/>
</dbReference>
<evidence type="ECO:0000313" key="5">
    <source>
        <dbReference type="EMBL" id="BAU87424.1"/>
    </source>
</evidence>
<dbReference type="Pfam" id="PF00005">
    <property type="entry name" value="ABC_tran"/>
    <property type="match status" value="1"/>
</dbReference>
<dbReference type="InterPro" id="IPR015854">
    <property type="entry name" value="ABC_transpr_LolD-like"/>
</dbReference>
<accession>A0A160P7N4</accession>
<dbReference type="GO" id="GO:0005524">
    <property type="term" value="F:ATP binding"/>
    <property type="evidence" value="ECO:0007669"/>
    <property type="project" value="UniProtKB-KW"/>
</dbReference>
<sequence>MYELTGVTKQYRRGQGRVDALAGVDLTVREGDRLVIQGPTGGGKSTLLQMLGGLDRPTSGSVVFDGTDLATLSERRLTAVRARTMGFVFQSFNLIPTLTAQENVETALVPLGTRAAERRRRAAEALESVGLGERAGHLPSELSGGQQQRVAIARALVKRPKVLLADEPTGNLDESMRDEIVELLDGLWREHGLTFVMVTHDSAIARRAPRLAILRKGQITLKENHQAAEAL</sequence>
<dbReference type="PROSITE" id="PS50893">
    <property type="entry name" value="ABC_TRANSPORTER_2"/>
    <property type="match status" value="1"/>
</dbReference>
<keyword evidence="3 5" id="KW-0067">ATP-binding</keyword>
<dbReference type="GO" id="GO:0016887">
    <property type="term" value="F:ATP hydrolysis activity"/>
    <property type="evidence" value="ECO:0007669"/>
    <property type="project" value="InterPro"/>
</dbReference>
<dbReference type="SMART" id="SM00382">
    <property type="entry name" value="AAA"/>
    <property type="match status" value="1"/>
</dbReference>
<dbReference type="CDD" id="cd03255">
    <property type="entry name" value="ABC_MJ0796_LolCDE_FtsE"/>
    <property type="match status" value="1"/>
</dbReference>
<dbReference type="InterPro" id="IPR027417">
    <property type="entry name" value="P-loop_NTPase"/>
</dbReference>
<keyword evidence="1" id="KW-0813">Transport</keyword>
<dbReference type="SUPFAM" id="SSF52540">
    <property type="entry name" value="P-loop containing nucleoside triphosphate hydrolases"/>
    <property type="match status" value="1"/>
</dbReference>
<reference evidence="5 6" key="1">
    <citation type="journal article" date="2016" name="Genome Announc.">
        <title>Complete Genome Sequence of Thiostrepton-Producing Streptomyces laurentii ATCC 31255.</title>
        <authorList>
            <person name="Doi K."/>
            <person name="Fujino Y."/>
            <person name="Nagayoshi Y."/>
            <person name="Ohshima T."/>
            <person name="Ogata S."/>
        </authorList>
    </citation>
    <scope>NUCLEOTIDE SEQUENCE [LARGE SCALE GENOMIC DNA]</scope>
    <source>
        <strain evidence="5 6">ATCC 31255</strain>
    </source>
</reference>